<accession>A0AAV4QSA8</accession>
<sequence>MKGSANCRQSVMIILGSAPILYAPCTRLDALFREDYVNENPFFNALDSAAKIFHGEGNPPGGDALPPTTFTPLYE</sequence>
<gene>
    <name evidence="1" type="ORF">CEXT_261461</name>
</gene>
<comment type="caution">
    <text evidence="1">The sequence shown here is derived from an EMBL/GenBank/DDBJ whole genome shotgun (WGS) entry which is preliminary data.</text>
</comment>
<reference evidence="1 2" key="1">
    <citation type="submission" date="2021-06" db="EMBL/GenBank/DDBJ databases">
        <title>Caerostris extrusa draft genome.</title>
        <authorList>
            <person name="Kono N."/>
            <person name="Arakawa K."/>
        </authorList>
    </citation>
    <scope>NUCLEOTIDE SEQUENCE [LARGE SCALE GENOMIC DNA]</scope>
</reference>
<name>A0AAV4QSA8_CAEEX</name>
<keyword evidence="2" id="KW-1185">Reference proteome</keyword>
<dbReference type="AlphaFoldDB" id="A0AAV4QSA8"/>
<organism evidence="1 2">
    <name type="scientific">Caerostris extrusa</name>
    <name type="common">Bark spider</name>
    <name type="synonym">Caerostris bankana</name>
    <dbReference type="NCBI Taxonomy" id="172846"/>
    <lineage>
        <taxon>Eukaryota</taxon>
        <taxon>Metazoa</taxon>
        <taxon>Ecdysozoa</taxon>
        <taxon>Arthropoda</taxon>
        <taxon>Chelicerata</taxon>
        <taxon>Arachnida</taxon>
        <taxon>Araneae</taxon>
        <taxon>Araneomorphae</taxon>
        <taxon>Entelegynae</taxon>
        <taxon>Araneoidea</taxon>
        <taxon>Araneidae</taxon>
        <taxon>Caerostris</taxon>
    </lineage>
</organism>
<evidence type="ECO:0000313" key="2">
    <source>
        <dbReference type="Proteomes" id="UP001054945"/>
    </source>
</evidence>
<dbReference type="Proteomes" id="UP001054945">
    <property type="component" value="Unassembled WGS sequence"/>
</dbReference>
<protein>
    <submittedName>
        <fullName evidence="1">Uncharacterized protein</fullName>
    </submittedName>
</protein>
<proteinExistence type="predicted"/>
<evidence type="ECO:0000313" key="1">
    <source>
        <dbReference type="EMBL" id="GIY12142.1"/>
    </source>
</evidence>
<dbReference type="EMBL" id="BPLR01006748">
    <property type="protein sequence ID" value="GIY12142.1"/>
    <property type="molecule type" value="Genomic_DNA"/>
</dbReference>